<evidence type="ECO:0000256" key="1">
    <source>
        <dbReference type="ARBA" id="ARBA00022801"/>
    </source>
</evidence>
<dbReference type="Pfam" id="PF00561">
    <property type="entry name" value="Abhydrolase_1"/>
    <property type="match status" value="1"/>
</dbReference>
<dbReference type="SUPFAM" id="SSF53474">
    <property type="entry name" value="alpha/beta-Hydrolases"/>
    <property type="match status" value="1"/>
</dbReference>
<reference evidence="3 4" key="1">
    <citation type="submission" date="2020-08" db="EMBL/GenBank/DDBJ databases">
        <title>Draft genome sequence of Parasphingopyxis sp. GrpM-11.</title>
        <authorList>
            <person name="Oh J."/>
            <person name="Roh D.-H."/>
        </authorList>
    </citation>
    <scope>NUCLEOTIDE SEQUENCE [LARGE SCALE GENOMIC DNA]</scope>
    <source>
        <strain evidence="3 4">GrpM-11</strain>
    </source>
</reference>
<protein>
    <submittedName>
        <fullName evidence="3">Alpha/beta hydrolase</fullName>
    </submittedName>
</protein>
<organism evidence="3 4">
    <name type="scientific">Parasphingopyxis marina</name>
    <dbReference type="NCBI Taxonomy" id="2761622"/>
    <lineage>
        <taxon>Bacteria</taxon>
        <taxon>Pseudomonadati</taxon>
        <taxon>Pseudomonadota</taxon>
        <taxon>Alphaproteobacteria</taxon>
        <taxon>Sphingomonadales</taxon>
        <taxon>Sphingomonadaceae</taxon>
        <taxon>Parasphingopyxis</taxon>
    </lineage>
</organism>
<sequence length="299" mass="32764">MTAFEQQRIALATGVTLNVATAGPKDGEPIIFLHGFPESHRTWRNQIEALSGRYYCIAPDQRGFAKSDKPEGVENYAPDRIIGDLAALADALGIGSFSLAGHDWGGAIAWGGALTLSGRVDRLIIANAPHPFIFQRTLVESRDQRVASQYMRAFRDPSHDPFIHEHGLAAFLAKTLDWNRSPGMSDAERNIYFEDWAREGAPIAMLNWYRAAQIVVPEPDEEIERPTFLDAPFPPLTMPVLIVWGTGDTALLPCQLEGLGEVVEDLTLVEVDAGHFVPWEAPGPVNAAIEDFLAAKPIG</sequence>
<gene>
    <name evidence="3" type="ORF">H6P80_15400</name>
</gene>
<keyword evidence="1 3" id="KW-0378">Hydrolase</keyword>
<keyword evidence="4" id="KW-1185">Reference proteome</keyword>
<dbReference type="GO" id="GO:0016787">
    <property type="term" value="F:hydrolase activity"/>
    <property type="evidence" value="ECO:0007669"/>
    <property type="project" value="UniProtKB-KW"/>
</dbReference>
<feature type="domain" description="AB hydrolase-1" evidence="2">
    <location>
        <begin position="29"/>
        <end position="282"/>
    </location>
</feature>
<evidence type="ECO:0000313" key="4">
    <source>
        <dbReference type="Proteomes" id="UP000564378"/>
    </source>
</evidence>
<dbReference type="PANTHER" id="PTHR43329">
    <property type="entry name" value="EPOXIDE HYDROLASE"/>
    <property type="match status" value="1"/>
</dbReference>
<dbReference type="Gene3D" id="3.40.50.1820">
    <property type="entry name" value="alpha/beta hydrolase"/>
    <property type="match status" value="1"/>
</dbReference>
<evidence type="ECO:0000259" key="2">
    <source>
        <dbReference type="Pfam" id="PF00561"/>
    </source>
</evidence>
<dbReference type="RefSeq" id="WP_185802503.1">
    <property type="nucleotide sequence ID" value="NZ_JACJVJ010000003.1"/>
</dbReference>
<dbReference type="InterPro" id="IPR000639">
    <property type="entry name" value="Epox_hydrolase-like"/>
</dbReference>
<dbReference type="InterPro" id="IPR029058">
    <property type="entry name" value="AB_hydrolase_fold"/>
</dbReference>
<dbReference type="AlphaFoldDB" id="A0A842I2N6"/>
<dbReference type="Proteomes" id="UP000564378">
    <property type="component" value="Unassembled WGS sequence"/>
</dbReference>
<dbReference type="PRINTS" id="PR00111">
    <property type="entry name" value="ABHYDROLASE"/>
</dbReference>
<accession>A0A842I2N6</accession>
<dbReference type="PRINTS" id="PR00412">
    <property type="entry name" value="EPOXHYDRLASE"/>
</dbReference>
<dbReference type="InterPro" id="IPR000073">
    <property type="entry name" value="AB_hydrolase_1"/>
</dbReference>
<proteinExistence type="predicted"/>
<name>A0A842I2N6_9SPHN</name>
<comment type="caution">
    <text evidence="3">The sequence shown here is derived from an EMBL/GenBank/DDBJ whole genome shotgun (WGS) entry which is preliminary data.</text>
</comment>
<evidence type="ECO:0000313" key="3">
    <source>
        <dbReference type="EMBL" id="MBC2779009.1"/>
    </source>
</evidence>
<dbReference type="EMBL" id="JACJVJ010000003">
    <property type="protein sequence ID" value="MBC2779009.1"/>
    <property type="molecule type" value="Genomic_DNA"/>
</dbReference>